<keyword evidence="2" id="KW-1185">Reference proteome</keyword>
<dbReference type="Proteomes" id="UP000274920">
    <property type="component" value="Unassembled WGS sequence"/>
</dbReference>
<organism evidence="1 2">
    <name type="scientific">Schaedlerella arabinosiphila</name>
    <dbReference type="NCBI Taxonomy" id="2044587"/>
    <lineage>
        <taxon>Bacteria</taxon>
        <taxon>Bacillati</taxon>
        <taxon>Bacillota</taxon>
        <taxon>Clostridia</taxon>
        <taxon>Lachnospirales</taxon>
        <taxon>Lachnospiraceae</taxon>
        <taxon>Schaedlerella</taxon>
    </lineage>
</organism>
<dbReference type="EMBL" id="RHJS01000002">
    <property type="protein sequence ID" value="RRK30865.1"/>
    <property type="molecule type" value="Genomic_DNA"/>
</dbReference>
<gene>
    <name evidence="1" type="ORF">EBB54_05355</name>
</gene>
<name>A0A3R8LDB4_9FIRM</name>
<sequence length="76" mass="8493">MAACTLRPDGCCAGQIHGFSLYAAGGNLIFFCKNSFHLQKNDSVYRKQRYFTGSISEFSCGRKNTKAMGIFQRKVD</sequence>
<proteinExistence type="predicted"/>
<comment type="caution">
    <text evidence="1">The sequence shown here is derived from an EMBL/GenBank/DDBJ whole genome shotgun (WGS) entry which is preliminary data.</text>
</comment>
<dbReference type="AlphaFoldDB" id="A0A3R8LDB4"/>
<accession>A0A3R8LDB4</accession>
<evidence type="ECO:0000313" key="2">
    <source>
        <dbReference type="Proteomes" id="UP000274920"/>
    </source>
</evidence>
<evidence type="ECO:0000313" key="1">
    <source>
        <dbReference type="EMBL" id="RRK30865.1"/>
    </source>
</evidence>
<reference evidence="1" key="1">
    <citation type="submission" date="2018-10" db="EMBL/GenBank/DDBJ databases">
        <title>Schaedlerella arabinophila gen. nov. sp. nov., isolated from the mouse intestinal tract and comparative analysis with the genome of the closely related altered Schaedler flora strain ASF502.</title>
        <authorList>
            <person name="Miyake S."/>
            <person name="Soh M."/>
            <person name="Seedorf H."/>
        </authorList>
    </citation>
    <scope>NUCLEOTIDE SEQUENCE [LARGE SCALE GENOMIC DNA]</scope>
    <source>
        <strain evidence="1">DSM 106076</strain>
    </source>
</reference>
<protein>
    <submittedName>
        <fullName evidence="1">Uncharacterized protein</fullName>
    </submittedName>
</protein>